<protein>
    <recommendedName>
        <fullName evidence="18">Dolichol-phosphate mannosyltransferase</fullName>
        <ecNumber evidence="8">2.4.1.83</ecNumber>
    </recommendedName>
    <alternativeName>
        <fullName evidence="20">Dolichol-phosphate mannose synthase</fullName>
    </alternativeName>
    <alternativeName>
        <fullName evidence="19">Dolichyl-phosphate beta-D-mannosyltransferase</fullName>
    </alternativeName>
    <alternativeName>
        <fullName evidence="21">Mannose-P-dolichol synthase</fullName>
    </alternativeName>
</protein>
<dbReference type="GO" id="GO:0016020">
    <property type="term" value="C:membrane"/>
    <property type="evidence" value="ECO:0007669"/>
    <property type="project" value="UniProtKB-SubCell"/>
</dbReference>
<evidence type="ECO:0000256" key="8">
    <source>
        <dbReference type="ARBA" id="ARBA00012704"/>
    </source>
</evidence>
<dbReference type="GO" id="GO:0035269">
    <property type="term" value="P:protein O-linked glycosylation via mannose"/>
    <property type="evidence" value="ECO:0007669"/>
    <property type="project" value="TreeGrafter"/>
</dbReference>
<feature type="transmembrane region" description="Helical" evidence="22">
    <location>
        <begin position="325"/>
        <end position="346"/>
    </location>
</feature>
<dbReference type="AlphaFoldDB" id="A0A075GMI9"/>
<evidence type="ECO:0000256" key="3">
    <source>
        <dbReference type="ARBA" id="ARBA00001946"/>
    </source>
</evidence>
<name>A0A075GMI9_9ARCH</name>
<evidence type="ECO:0000256" key="9">
    <source>
        <dbReference type="ARBA" id="ARBA00022676"/>
    </source>
</evidence>
<comment type="cofactor">
    <cofactor evidence="2">
        <name>Mn(2+)</name>
        <dbReference type="ChEBI" id="CHEBI:29035"/>
    </cofactor>
</comment>
<comment type="function">
    <text evidence="17">Transfers mannose from GDP-mannose to dolichol monophosphate to form dolichol phosphate mannose (Dol-P-Man) which is the mannosyl donor in pathways leading to N-glycosylation, glycosyl phosphatidylinositol membrane anchoring, and O-mannosylation of proteins.</text>
</comment>
<evidence type="ECO:0000259" key="24">
    <source>
        <dbReference type="Pfam" id="PF04138"/>
    </source>
</evidence>
<feature type="domain" description="Glycosyltransferase 2-like" evidence="23">
    <location>
        <begin position="9"/>
        <end position="179"/>
    </location>
</feature>
<dbReference type="SUPFAM" id="SSF53448">
    <property type="entry name" value="Nucleotide-diphospho-sugar transferases"/>
    <property type="match status" value="1"/>
</dbReference>
<evidence type="ECO:0000256" key="6">
    <source>
        <dbReference type="ARBA" id="ARBA00004922"/>
    </source>
</evidence>
<comment type="cofactor">
    <cofactor evidence="3">
        <name>Mg(2+)</name>
        <dbReference type="ChEBI" id="CHEBI:18420"/>
    </cofactor>
</comment>
<sequence>MKQSEAQVSIIIPTYNESENIIQVLKSIGDHLPKDIATEAIVVDDNSPDGTGKVVEDYINDTQNKIGYTIDVIHRKTKSGLSSAILDGIQHSSGETVVVMDSDFSHPPKIIPQLVEEVKISKYDIAIASRYTEGGEVSGWSTKRKLISKTAKGIAKAGLGVNESDPMSGFFAFNRNILEGIKFDAIGYKMLLEILVKTKGAKVKEIPYTFTDRTRGSSKLDSSTMFDYVRSVWKLYRYGHAAKVSEPRTSIRFISKAGRFYTVGASGLLVNYLVSLLFADAIINFWYIHATTIGIAVSMSSNFILNKIWTFEDRNFEARKTLAQYGKFVGFSSLGALIQLVMVYVLVDNYQILYPIALILAVIIASSSNFILNKKWTFKEKVWS</sequence>
<dbReference type="FunFam" id="3.90.550.10:FF:000119">
    <property type="entry name" value="Dolichol-phosphate mannosyltransferase subunit 1"/>
    <property type="match status" value="1"/>
</dbReference>
<evidence type="ECO:0000256" key="21">
    <source>
        <dbReference type="ARBA" id="ARBA00083744"/>
    </source>
</evidence>
<dbReference type="InterPro" id="IPR039528">
    <property type="entry name" value="DPM1-like"/>
</dbReference>
<organism evidence="25">
    <name type="scientific">uncultured marine thaumarchaeote KM3_181_D10</name>
    <dbReference type="NCBI Taxonomy" id="1456064"/>
    <lineage>
        <taxon>Archaea</taxon>
        <taxon>Nitrososphaerota</taxon>
        <taxon>environmental samples</taxon>
    </lineage>
</organism>
<evidence type="ECO:0000256" key="11">
    <source>
        <dbReference type="ARBA" id="ARBA00022692"/>
    </source>
</evidence>
<dbReference type="EC" id="2.4.1.83" evidence="8"/>
<feature type="domain" description="GtrA/DPMS transmembrane" evidence="24">
    <location>
        <begin position="259"/>
        <end position="378"/>
    </location>
</feature>
<evidence type="ECO:0000256" key="4">
    <source>
        <dbReference type="ARBA" id="ARBA00004141"/>
    </source>
</evidence>
<dbReference type="PANTHER" id="PTHR43398:SF1">
    <property type="entry name" value="DOLICHOL-PHOSPHATE MANNOSYLTRANSFERASE SUBUNIT 1"/>
    <property type="match status" value="1"/>
</dbReference>
<evidence type="ECO:0000256" key="14">
    <source>
        <dbReference type="ARBA" id="ARBA00022989"/>
    </source>
</evidence>
<dbReference type="Gene3D" id="3.90.550.10">
    <property type="entry name" value="Spore Coat Polysaccharide Biosynthesis Protein SpsA, Chain A"/>
    <property type="match status" value="1"/>
</dbReference>
<keyword evidence="15 22" id="KW-0472">Membrane</keyword>
<keyword evidence="9 25" id="KW-0328">Glycosyltransferase</keyword>
<evidence type="ECO:0000256" key="13">
    <source>
        <dbReference type="ARBA" id="ARBA00022842"/>
    </source>
</evidence>
<evidence type="ECO:0000256" key="16">
    <source>
        <dbReference type="ARBA" id="ARBA00023211"/>
    </source>
</evidence>
<keyword evidence="11 22" id="KW-0812">Transmembrane</keyword>
<dbReference type="GO" id="GO:0000271">
    <property type="term" value="P:polysaccharide biosynthetic process"/>
    <property type="evidence" value="ECO:0007669"/>
    <property type="project" value="InterPro"/>
</dbReference>
<evidence type="ECO:0000256" key="15">
    <source>
        <dbReference type="ARBA" id="ARBA00023136"/>
    </source>
</evidence>
<comment type="subcellular location">
    <subcellularLocation>
        <location evidence="5">Endomembrane system</location>
    </subcellularLocation>
    <subcellularLocation>
        <location evidence="4">Membrane</location>
        <topology evidence="4">Multi-pass membrane protein</topology>
    </subcellularLocation>
</comment>
<evidence type="ECO:0000256" key="22">
    <source>
        <dbReference type="SAM" id="Phobius"/>
    </source>
</evidence>
<keyword evidence="13" id="KW-0460">Magnesium</keyword>
<dbReference type="GO" id="GO:0004582">
    <property type="term" value="F:dolichyl-phosphate beta-D-mannosyltransferase activity"/>
    <property type="evidence" value="ECO:0007669"/>
    <property type="project" value="UniProtKB-EC"/>
</dbReference>
<evidence type="ECO:0000256" key="17">
    <source>
        <dbReference type="ARBA" id="ARBA00053724"/>
    </source>
</evidence>
<keyword evidence="10 25" id="KW-0808">Transferase</keyword>
<evidence type="ECO:0000256" key="20">
    <source>
        <dbReference type="ARBA" id="ARBA00082614"/>
    </source>
</evidence>
<accession>A0A075GMI9</accession>
<evidence type="ECO:0000256" key="18">
    <source>
        <dbReference type="ARBA" id="ARBA00074878"/>
    </source>
</evidence>
<proteinExistence type="inferred from homology"/>
<evidence type="ECO:0000313" key="25">
    <source>
        <dbReference type="EMBL" id="AIF05261.1"/>
    </source>
</evidence>
<evidence type="ECO:0000256" key="10">
    <source>
        <dbReference type="ARBA" id="ARBA00022679"/>
    </source>
</evidence>
<feature type="transmembrane region" description="Helical" evidence="22">
    <location>
        <begin position="285"/>
        <end position="305"/>
    </location>
</feature>
<dbReference type="InterPro" id="IPR007267">
    <property type="entry name" value="GtrA_DPMS_TM"/>
</dbReference>
<evidence type="ECO:0000256" key="5">
    <source>
        <dbReference type="ARBA" id="ARBA00004308"/>
    </source>
</evidence>
<gene>
    <name evidence="25" type="primary">DPM1</name>
</gene>
<dbReference type="GO" id="GO:0006506">
    <property type="term" value="P:GPI anchor biosynthetic process"/>
    <property type="evidence" value="ECO:0007669"/>
    <property type="project" value="TreeGrafter"/>
</dbReference>
<evidence type="ECO:0000256" key="2">
    <source>
        <dbReference type="ARBA" id="ARBA00001936"/>
    </source>
</evidence>
<comment type="pathway">
    <text evidence="6">Protein modification; protein glycosylation.</text>
</comment>
<evidence type="ECO:0000256" key="12">
    <source>
        <dbReference type="ARBA" id="ARBA00022723"/>
    </source>
</evidence>
<comment type="similarity">
    <text evidence="7">Belongs to the glycosyltransferase 2 family.</text>
</comment>
<reference evidence="25" key="1">
    <citation type="journal article" date="2014" name="Genome Biol. Evol.">
        <title>Pangenome evidence for extensive interdomain horizontal transfer affecting lineage core and shell genes in uncultured planktonic thaumarchaeota and euryarchaeota.</title>
        <authorList>
            <person name="Deschamps P."/>
            <person name="Zivanovic Y."/>
            <person name="Moreira D."/>
            <person name="Rodriguez-Valera F."/>
            <person name="Lopez-Garcia P."/>
        </authorList>
    </citation>
    <scope>NUCLEOTIDE SEQUENCE</scope>
</reference>
<keyword evidence="14 22" id="KW-1133">Transmembrane helix</keyword>
<dbReference type="GO" id="GO:0006488">
    <property type="term" value="P:dolichol-linked oligosaccharide biosynthetic process"/>
    <property type="evidence" value="ECO:0007669"/>
    <property type="project" value="TreeGrafter"/>
</dbReference>
<feature type="transmembrane region" description="Helical" evidence="22">
    <location>
        <begin position="352"/>
        <end position="372"/>
    </location>
</feature>
<dbReference type="InterPro" id="IPR001173">
    <property type="entry name" value="Glyco_trans_2-like"/>
</dbReference>
<evidence type="ECO:0000256" key="1">
    <source>
        <dbReference type="ARBA" id="ARBA00001913"/>
    </source>
</evidence>
<keyword evidence="12" id="KW-0479">Metal-binding</keyword>
<evidence type="ECO:0000256" key="19">
    <source>
        <dbReference type="ARBA" id="ARBA00082336"/>
    </source>
</evidence>
<dbReference type="EMBL" id="KF900734">
    <property type="protein sequence ID" value="AIF05261.1"/>
    <property type="molecule type" value="Genomic_DNA"/>
</dbReference>
<dbReference type="InterPro" id="IPR029044">
    <property type="entry name" value="Nucleotide-diphossugar_trans"/>
</dbReference>
<dbReference type="Pfam" id="PF00535">
    <property type="entry name" value="Glycos_transf_2"/>
    <property type="match status" value="1"/>
</dbReference>
<keyword evidence="16" id="KW-0464">Manganese</keyword>
<evidence type="ECO:0000259" key="23">
    <source>
        <dbReference type="Pfam" id="PF00535"/>
    </source>
</evidence>
<dbReference type="Pfam" id="PF04138">
    <property type="entry name" value="GtrA_DPMS_TM"/>
    <property type="match status" value="1"/>
</dbReference>
<dbReference type="PANTHER" id="PTHR43398">
    <property type="entry name" value="DOLICHOL-PHOSPHATE MANNOSYLTRANSFERASE SUBUNIT 1"/>
    <property type="match status" value="1"/>
</dbReference>
<feature type="transmembrane region" description="Helical" evidence="22">
    <location>
        <begin position="260"/>
        <end position="279"/>
    </location>
</feature>
<dbReference type="GO" id="GO:0046872">
    <property type="term" value="F:metal ion binding"/>
    <property type="evidence" value="ECO:0007669"/>
    <property type="project" value="UniProtKB-KW"/>
</dbReference>
<dbReference type="GO" id="GO:0012505">
    <property type="term" value="C:endomembrane system"/>
    <property type="evidence" value="ECO:0007669"/>
    <property type="project" value="UniProtKB-SubCell"/>
</dbReference>
<dbReference type="CDD" id="cd06442">
    <property type="entry name" value="DPM1_like"/>
    <property type="match status" value="1"/>
</dbReference>
<evidence type="ECO:0000256" key="7">
    <source>
        <dbReference type="ARBA" id="ARBA00006739"/>
    </source>
</evidence>
<comment type="cofactor">
    <cofactor evidence="1">
        <name>Ca(2+)</name>
        <dbReference type="ChEBI" id="CHEBI:29108"/>
    </cofactor>
</comment>